<gene>
    <name evidence="2" type="ORF">GALL_213360</name>
</gene>
<dbReference type="CDD" id="cd00077">
    <property type="entry name" value="HDc"/>
    <property type="match status" value="1"/>
</dbReference>
<dbReference type="AlphaFoldDB" id="A0A1J5RLN0"/>
<dbReference type="SUPFAM" id="SSF109604">
    <property type="entry name" value="HD-domain/PDEase-like"/>
    <property type="match status" value="1"/>
</dbReference>
<dbReference type="PANTHER" id="PTHR33594">
    <property type="entry name" value="SUPERFAMILY HYDROLASE, PUTATIVE (AFU_ORTHOLOGUE AFUA_1G03035)-RELATED"/>
    <property type="match status" value="1"/>
</dbReference>
<dbReference type="NCBIfam" id="TIGR00277">
    <property type="entry name" value="HDIG"/>
    <property type="match status" value="1"/>
</dbReference>
<dbReference type="PANTHER" id="PTHR33594:SF1">
    <property type="entry name" value="HD_PDEASE DOMAIN-CONTAINING PROTEIN"/>
    <property type="match status" value="1"/>
</dbReference>
<protein>
    <submittedName>
        <fullName evidence="2">Putative hydrolase</fullName>
    </submittedName>
</protein>
<reference evidence="2" key="1">
    <citation type="submission" date="2016-10" db="EMBL/GenBank/DDBJ databases">
        <title>Sequence of Gallionella enrichment culture.</title>
        <authorList>
            <person name="Poehlein A."/>
            <person name="Muehling M."/>
            <person name="Daniel R."/>
        </authorList>
    </citation>
    <scope>NUCLEOTIDE SEQUENCE</scope>
</reference>
<feature type="domain" description="HD" evidence="1">
    <location>
        <begin position="42"/>
        <end position="146"/>
    </location>
</feature>
<dbReference type="SMART" id="SM00471">
    <property type="entry name" value="HDc"/>
    <property type="match status" value="1"/>
</dbReference>
<dbReference type="EMBL" id="MLJW01000145">
    <property type="protein sequence ID" value="OIQ96633.1"/>
    <property type="molecule type" value="Genomic_DNA"/>
</dbReference>
<name>A0A1J5RLN0_9ZZZZ</name>
<dbReference type="InterPro" id="IPR006674">
    <property type="entry name" value="HD_domain"/>
</dbReference>
<proteinExistence type="predicted"/>
<dbReference type="InterPro" id="IPR006675">
    <property type="entry name" value="HDIG_dom"/>
</dbReference>
<dbReference type="GO" id="GO:0016787">
    <property type="term" value="F:hydrolase activity"/>
    <property type="evidence" value="ECO:0007669"/>
    <property type="project" value="UniProtKB-KW"/>
</dbReference>
<keyword evidence="2" id="KW-0378">Hydrolase</keyword>
<dbReference type="Gene3D" id="1.20.58.1910">
    <property type="match status" value="1"/>
</dbReference>
<comment type="caution">
    <text evidence="2">The sequence shown here is derived from an EMBL/GenBank/DDBJ whole genome shotgun (WGS) entry which is preliminary data.</text>
</comment>
<accession>A0A1J5RLN0</accession>
<sequence>MNEVRNVLEARFPGLHAAIETLISEAEAGFNARSGQSSSEFLLEHTRRTAAIARKIAALEGCDPFLPALVALFHDAGKFHEGEYHADGIAEEEHAALLADEMLGRFGLERGAIDAVVAALRALYDERLPCLGAARIVQDADRLDKLGPLGVGAFFTKATLRGRGLVEALAQTLSRELTYAQAAPRSMFTASGRRLAREQGAKTIAFFDQLLEQLEDWGIAAFDRHTVVLDEDFCSRDGVVVRGMEVAIAMPRACPDCAAPLALTHKREQGVKCERFIAYFSCGNCGYAGGTSLCLPVIA</sequence>
<dbReference type="Pfam" id="PF01966">
    <property type="entry name" value="HD"/>
    <property type="match status" value="1"/>
</dbReference>
<dbReference type="PROSITE" id="PS51831">
    <property type="entry name" value="HD"/>
    <property type="match status" value="1"/>
</dbReference>
<evidence type="ECO:0000313" key="2">
    <source>
        <dbReference type="EMBL" id="OIQ96633.1"/>
    </source>
</evidence>
<evidence type="ECO:0000259" key="1">
    <source>
        <dbReference type="PROSITE" id="PS51831"/>
    </source>
</evidence>
<dbReference type="Gene3D" id="1.10.472.50">
    <property type="entry name" value="HD-domain/PDEase-like"/>
    <property type="match status" value="1"/>
</dbReference>
<organism evidence="2">
    <name type="scientific">mine drainage metagenome</name>
    <dbReference type="NCBI Taxonomy" id="410659"/>
    <lineage>
        <taxon>unclassified sequences</taxon>
        <taxon>metagenomes</taxon>
        <taxon>ecological metagenomes</taxon>
    </lineage>
</organism>
<dbReference type="InterPro" id="IPR003607">
    <property type="entry name" value="HD/PDEase_dom"/>
</dbReference>